<name>A0A9W8LX32_9FUNG</name>
<dbReference type="AlphaFoldDB" id="A0A9W8LX32"/>
<feature type="region of interest" description="Disordered" evidence="1">
    <location>
        <begin position="327"/>
        <end position="384"/>
    </location>
</feature>
<protein>
    <submittedName>
        <fullName evidence="3">Kinesin-like protein</fullName>
    </submittedName>
</protein>
<feature type="compositionally biased region" description="Polar residues" evidence="1">
    <location>
        <begin position="370"/>
        <end position="382"/>
    </location>
</feature>
<feature type="region of interest" description="Disordered" evidence="1">
    <location>
        <begin position="220"/>
        <end position="257"/>
    </location>
</feature>
<organism evidence="3 4">
    <name type="scientific">Coemansia brasiliensis</name>
    <dbReference type="NCBI Taxonomy" id="2650707"/>
    <lineage>
        <taxon>Eukaryota</taxon>
        <taxon>Fungi</taxon>
        <taxon>Fungi incertae sedis</taxon>
        <taxon>Zoopagomycota</taxon>
        <taxon>Kickxellomycotina</taxon>
        <taxon>Kickxellomycetes</taxon>
        <taxon>Kickxellales</taxon>
        <taxon>Kickxellaceae</taxon>
        <taxon>Coemansia</taxon>
    </lineage>
</organism>
<feature type="compositionally biased region" description="Polar residues" evidence="1">
    <location>
        <begin position="240"/>
        <end position="256"/>
    </location>
</feature>
<feature type="region of interest" description="Disordered" evidence="1">
    <location>
        <begin position="119"/>
        <end position="149"/>
    </location>
</feature>
<feature type="compositionally biased region" description="Low complexity" evidence="1">
    <location>
        <begin position="1"/>
        <end position="23"/>
    </location>
</feature>
<feature type="non-terminal residue" evidence="3">
    <location>
        <position position="462"/>
    </location>
</feature>
<feature type="region of interest" description="Disordered" evidence="1">
    <location>
        <begin position="1"/>
        <end position="63"/>
    </location>
</feature>
<reference evidence="3" key="1">
    <citation type="submission" date="2022-07" db="EMBL/GenBank/DDBJ databases">
        <title>Phylogenomic reconstructions and comparative analyses of Kickxellomycotina fungi.</title>
        <authorList>
            <person name="Reynolds N.K."/>
            <person name="Stajich J.E."/>
            <person name="Barry K."/>
            <person name="Grigoriev I.V."/>
            <person name="Crous P."/>
            <person name="Smith M.E."/>
        </authorList>
    </citation>
    <scope>NUCLEOTIDE SEQUENCE</scope>
    <source>
        <strain evidence="3">NRRL 1566</strain>
    </source>
</reference>
<feature type="domain" description="GYF" evidence="2">
    <location>
        <begin position="408"/>
        <end position="456"/>
    </location>
</feature>
<feature type="non-terminal residue" evidence="3">
    <location>
        <position position="1"/>
    </location>
</feature>
<evidence type="ECO:0000259" key="2">
    <source>
        <dbReference type="PROSITE" id="PS50829"/>
    </source>
</evidence>
<dbReference type="Proteomes" id="UP001139887">
    <property type="component" value="Unassembled WGS sequence"/>
</dbReference>
<keyword evidence="4" id="KW-1185">Reference proteome</keyword>
<dbReference type="Pfam" id="PF02213">
    <property type="entry name" value="GYF"/>
    <property type="match status" value="1"/>
</dbReference>
<proteinExistence type="predicted"/>
<gene>
    <name evidence="3" type="primary">SMY2_1</name>
    <name evidence="3" type="ORF">IWW36_005419</name>
</gene>
<dbReference type="InterPro" id="IPR035445">
    <property type="entry name" value="GYF-like_dom_sf"/>
</dbReference>
<dbReference type="CDD" id="cd00072">
    <property type="entry name" value="GYF"/>
    <property type="match status" value="1"/>
</dbReference>
<sequence length="462" mass="48967">RKAFSPARAVPGAAPAPVGASPGMLTSAADKKRSRNRKQPKPAAESVPALAPAPTQKPPQTDVDALKRIRQLKKKLAQIDSLAARRDAGEALEVNQLAKIGSRPQIDAEIADLSAKMRSAPNSKRNAPVNGTSAASDGGTAAPGEKPTDLLSDTNALLLTANDADAPVYSHEKMLELFKVQSVADDFIINDCVFSQKALPPVCMTELSAKEQELLAGPVNSTSSRRYNGGQHAPAHQHPRSNNASQRPNGHGSFSGTRARLRDADRSAAYQNFDTGTNGDYAGGIGMLSDALDTDREADSLWADQMIGRESIGSFGADGVFRMSGVGDDTGLLERPPPHSSIKGDIGPSAYSSRAASPSAAGSRAAALKSPQSHQHPGSSGDSYAWNELASMPISPAQQRLLADRAERLKWWYRDPQGNTQGPFSTAHMQEWCSGGYFPSNLQVCHEGGPGFESLNAMIDRI</sequence>
<evidence type="ECO:0000256" key="1">
    <source>
        <dbReference type="SAM" id="MobiDB-lite"/>
    </source>
</evidence>
<dbReference type="SUPFAM" id="SSF55277">
    <property type="entry name" value="GYF domain"/>
    <property type="match status" value="1"/>
</dbReference>
<evidence type="ECO:0000313" key="3">
    <source>
        <dbReference type="EMBL" id="KAJ2843808.1"/>
    </source>
</evidence>
<evidence type="ECO:0000313" key="4">
    <source>
        <dbReference type="Proteomes" id="UP001139887"/>
    </source>
</evidence>
<dbReference type="Gene3D" id="3.30.1490.40">
    <property type="match status" value="1"/>
</dbReference>
<feature type="compositionally biased region" description="Low complexity" evidence="1">
    <location>
        <begin position="347"/>
        <end position="367"/>
    </location>
</feature>
<dbReference type="EMBL" id="JANBUW010001285">
    <property type="protein sequence ID" value="KAJ2843808.1"/>
    <property type="molecule type" value="Genomic_DNA"/>
</dbReference>
<dbReference type="PROSITE" id="PS50829">
    <property type="entry name" value="GYF"/>
    <property type="match status" value="1"/>
</dbReference>
<dbReference type="OrthoDB" id="48509at2759"/>
<dbReference type="InterPro" id="IPR003169">
    <property type="entry name" value="GYF"/>
</dbReference>
<dbReference type="SMART" id="SM00444">
    <property type="entry name" value="GYF"/>
    <property type="match status" value="1"/>
</dbReference>
<accession>A0A9W8LX32</accession>
<comment type="caution">
    <text evidence="3">The sequence shown here is derived from an EMBL/GenBank/DDBJ whole genome shotgun (WGS) entry which is preliminary data.</text>
</comment>
<feature type="compositionally biased region" description="Low complexity" evidence="1">
    <location>
        <begin position="131"/>
        <end position="144"/>
    </location>
</feature>